<name>A0ABV8EYT2_9ACTN</name>
<reference evidence="2" key="1">
    <citation type="journal article" date="2019" name="Int. J. Syst. Evol. Microbiol.">
        <title>The Global Catalogue of Microorganisms (GCM) 10K type strain sequencing project: providing services to taxonomists for standard genome sequencing and annotation.</title>
        <authorList>
            <consortium name="The Broad Institute Genomics Platform"/>
            <consortium name="The Broad Institute Genome Sequencing Center for Infectious Disease"/>
            <person name="Wu L."/>
            <person name="Ma J."/>
        </authorList>
    </citation>
    <scope>NUCLEOTIDE SEQUENCE [LARGE SCALE GENOMIC DNA]</scope>
    <source>
        <strain evidence="2">TBRC 7912</strain>
    </source>
</reference>
<comment type="caution">
    <text evidence="1">The sequence shown here is derived from an EMBL/GenBank/DDBJ whole genome shotgun (WGS) entry which is preliminary data.</text>
</comment>
<dbReference type="RefSeq" id="WP_362781430.1">
    <property type="nucleotide sequence ID" value="NZ_JBHSBC010000008.1"/>
</dbReference>
<dbReference type="Gene3D" id="3.30.565.10">
    <property type="entry name" value="Histidine kinase-like ATPase, C-terminal domain"/>
    <property type="match status" value="1"/>
</dbReference>
<gene>
    <name evidence="1" type="ORF">ACFOYY_09550</name>
</gene>
<organism evidence="1 2">
    <name type="scientific">Streptosporangium jomthongense</name>
    <dbReference type="NCBI Taxonomy" id="1193683"/>
    <lineage>
        <taxon>Bacteria</taxon>
        <taxon>Bacillati</taxon>
        <taxon>Actinomycetota</taxon>
        <taxon>Actinomycetes</taxon>
        <taxon>Streptosporangiales</taxon>
        <taxon>Streptosporangiaceae</taxon>
        <taxon>Streptosporangium</taxon>
    </lineage>
</organism>
<evidence type="ECO:0000313" key="1">
    <source>
        <dbReference type="EMBL" id="MFC3980365.1"/>
    </source>
</evidence>
<accession>A0ABV8EYT2</accession>
<dbReference type="InterPro" id="IPR036890">
    <property type="entry name" value="HATPase_C_sf"/>
</dbReference>
<keyword evidence="2" id="KW-1185">Reference proteome</keyword>
<dbReference type="Proteomes" id="UP001595698">
    <property type="component" value="Unassembled WGS sequence"/>
</dbReference>
<sequence length="205" mass="21805">MAQHEYDAAEITVLEFDEVVLKRPGMYFGVGLDDPGLPVTLLSVAAQHALHPAAHVAEDHSLTSVIEILGDLRFAVTINQRHTWPDSPPLGYHGSLIGPEWWSLAAIAALCGTTTAEMWCDGRGFGQELAGLRPRTAVWRFEPPPGSGTRVTFTLDARRLPPGTAFPADLGGLTVHGPYCDAADGPGTVAVHDSRNGPGIGASFF</sequence>
<dbReference type="EMBL" id="JBHSBC010000008">
    <property type="protein sequence ID" value="MFC3980365.1"/>
    <property type="molecule type" value="Genomic_DNA"/>
</dbReference>
<protein>
    <submittedName>
        <fullName evidence="1">Uncharacterized protein</fullName>
    </submittedName>
</protein>
<evidence type="ECO:0000313" key="2">
    <source>
        <dbReference type="Proteomes" id="UP001595698"/>
    </source>
</evidence>
<proteinExistence type="predicted"/>